<keyword evidence="7" id="KW-1185">Reference proteome</keyword>
<accession>A0A7Y0HM45</accession>
<evidence type="ECO:0000256" key="4">
    <source>
        <dbReference type="ARBA" id="ARBA00022840"/>
    </source>
</evidence>
<dbReference type="PROSITE" id="PS00211">
    <property type="entry name" value="ABC_TRANSPORTER_1"/>
    <property type="match status" value="1"/>
</dbReference>
<evidence type="ECO:0000256" key="2">
    <source>
        <dbReference type="ARBA" id="ARBA00022448"/>
    </source>
</evidence>
<keyword evidence="3" id="KW-0547">Nucleotide-binding</keyword>
<comment type="caution">
    <text evidence="6">The sequence shown here is derived from an EMBL/GenBank/DDBJ whole genome shotgun (WGS) entry which is preliminary data.</text>
</comment>
<keyword evidence="2" id="KW-0813">Transport</keyword>
<evidence type="ECO:0000313" key="7">
    <source>
        <dbReference type="Proteomes" id="UP000537131"/>
    </source>
</evidence>
<name>A0A7Y0HM45_9CLOT</name>
<evidence type="ECO:0000256" key="1">
    <source>
        <dbReference type="ARBA" id="ARBA00005417"/>
    </source>
</evidence>
<evidence type="ECO:0000256" key="3">
    <source>
        <dbReference type="ARBA" id="ARBA00022741"/>
    </source>
</evidence>
<dbReference type="CDD" id="cd03264">
    <property type="entry name" value="ABC_drug_resistance_like"/>
    <property type="match status" value="1"/>
</dbReference>
<dbReference type="InterPro" id="IPR003439">
    <property type="entry name" value="ABC_transporter-like_ATP-bd"/>
</dbReference>
<sequence length="288" mass="32383">MEIEIKNLNKNYGKKAALNNISLTLKNGITGILAPNGAGKTTLLRILATISATNSGNIFFNGKDIFEMGKGYRDIIGYLPQDFGVYPNQTAEKFLRYFAVLKGISKEKMDYRIDEILDIVSLSHVKKKKLKTFSGGMKKRIGIAQALLNDPKILILDEPTASLDPDERIKFRDFLITISKSRLVILSTHIVSDLEAAATDIVFMREGEIISHISPEEALSELEGKVYEVLTSLEMVPELKKKYIVSHSMNKKDGIAVRILGEKPEEKSTIVEPNLEDVYTYYYKVKLF</sequence>
<dbReference type="AlphaFoldDB" id="A0A7Y0HM45"/>
<dbReference type="SUPFAM" id="SSF52540">
    <property type="entry name" value="P-loop containing nucleoside triphosphate hydrolases"/>
    <property type="match status" value="1"/>
</dbReference>
<reference evidence="6 7" key="2">
    <citation type="submission" date="2020-06" db="EMBL/GenBank/DDBJ databases">
        <title>Complete Genome Sequence of Clostridium muelleri sp. nov. P21T, an Acid-Alcohol Producing Acetogen Isolated from Old Hay.</title>
        <authorList>
            <person name="Duncan K.E."/>
            <person name="Tanner R.S."/>
        </authorList>
    </citation>
    <scope>NUCLEOTIDE SEQUENCE [LARGE SCALE GENOMIC DNA]</scope>
    <source>
        <strain evidence="6 7">P21</strain>
    </source>
</reference>
<dbReference type="InterPro" id="IPR003593">
    <property type="entry name" value="AAA+_ATPase"/>
</dbReference>
<dbReference type="PANTHER" id="PTHR43335">
    <property type="entry name" value="ABC TRANSPORTER, ATP-BINDING PROTEIN"/>
    <property type="match status" value="1"/>
</dbReference>
<protein>
    <submittedName>
        <fullName evidence="6">ABC transporter ATP-binding protein</fullName>
    </submittedName>
</protein>
<feature type="domain" description="ABC transporter" evidence="5">
    <location>
        <begin position="3"/>
        <end position="231"/>
    </location>
</feature>
<evidence type="ECO:0000313" key="6">
    <source>
        <dbReference type="EMBL" id="NMM61800.1"/>
    </source>
</evidence>
<dbReference type="InterPro" id="IPR027417">
    <property type="entry name" value="P-loop_NTPase"/>
</dbReference>
<evidence type="ECO:0000259" key="5">
    <source>
        <dbReference type="PROSITE" id="PS50893"/>
    </source>
</evidence>
<dbReference type="PANTHER" id="PTHR43335:SF2">
    <property type="entry name" value="ABC TRANSPORTER, ATP-BINDING PROTEIN"/>
    <property type="match status" value="1"/>
</dbReference>
<dbReference type="GO" id="GO:0016887">
    <property type="term" value="F:ATP hydrolysis activity"/>
    <property type="evidence" value="ECO:0007669"/>
    <property type="project" value="InterPro"/>
</dbReference>
<dbReference type="RefSeq" id="WP_169296411.1">
    <property type="nucleotide sequence ID" value="NZ_JABBNI010000008.1"/>
</dbReference>
<reference evidence="6 7" key="1">
    <citation type="submission" date="2020-04" db="EMBL/GenBank/DDBJ databases">
        <authorList>
            <person name="Doyle D.A."/>
        </authorList>
    </citation>
    <scope>NUCLEOTIDE SEQUENCE [LARGE SCALE GENOMIC DNA]</scope>
    <source>
        <strain evidence="6 7">P21</strain>
    </source>
</reference>
<organism evidence="6 7">
    <name type="scientific">Clostridium muellerianum</name>
    <dbReference type="NCBI Taxonomy" id="2716538"/>
    <lineage>
        <taxon>Bacteria</taxon>
        <taxon>Bacillati</taxon>
        <taxon>Bacillota</taxon>
        <taxon>Clostridia</taxon>
        <taxon>Eubacteriales</taxon>
        <taxon>Clostridiaceae</taxon>
        <taxon>Clostridium</taxon>
    </lineage>
</organism>
<dbReference type="InterPro" id="IPR017871">
    <property type="entry name" value="ABC_transporter-like_CS"/>
</dbReference>
<dbReference type="Proteomes" id="UP000537131">
    <property type="component" value="Unassembled WGS sequence"/>
</dbReference>
<dbReference type="GO" id="GO:0005524">
    <property type="term" value="F:ATP binding"/>
    <property type="evidence" value="ECO:0007669"/>
    <property type="project" value="UniProtKB-KW"/>
</dbReference>
<dbReference type="PROSITE" id="PS50893">
    <property type="entry name" value="ABC_TRANSPORTER_2"/>
    <property type="match status" value="1"/>
</dbReference>
<keyword evidence="4 6" id="KW-0067">ATP-binding</keyword>
<proteinExistence type="inferred from homology"/>
<comment type="similarity">
    <text evidence="1">Belongs to the ABC transporter superfamily.</text>
</comment>
<dbReference type="EMBL" id="JABBNI010000008">
    <property type="protein sequence ID" value="NMM61800.1"/>
    <property type="molecule type" value="Genomic_DNA"/>
</dbReference>
<gene>
    <name evidence="6" type="ORF">HBE96_03675</name>
</gene>
<dbReference type="SMART" id="SM00382">
    <property type="entry name" value="AAA"/>
    <property type="match status" value="1"/>
</dbReference>
<dbReference type="Gene3D" id="3.40.50.300">
    <property type="entry name" value="P-loop containing nucleotide triphosphate hydrolases"/>
    <property type="match status" value="1"/>
</dbReference>
<dbReference type="Pfam" id="PF00005">
    <property type="entry name" value="ABC_tran"/>
    <property type="match status" value="1"/>
</dbReference>